<organism evidence="1 2">
    <name type="scientific">Dipteronia dyeriana</name>
    <dbReference type="NCBI Taxonomy" id="168575"/>
    <lineage>
        <taxon>Eukaryota</taxon>
        <taxon>Viridiplantae</taxon>
        <taxon>Streptophyta</taxon>
        <taxon>Embryophyta</taxon>
        <taxon>Tracheophyta</taxon>
        <taxon>Spermatophyta</taxon>
        <taxon>Magnoliopsida</taxon>
        <taxon>eudicotyledons</taxon>
        <taxon>Gunneridae</taxon>
        <taxon>Pentapetalae</taxon>
        <taxon>rosids</taxon>
        <taxon>malvids</taxon>
        <taxon>Sapindales</taxon>
        <taxon>Sapindaceae</taxon>
        <taxon>Hippocastanoideae</taxon>
        <taxon>Acereae</taxon>
        <taxon>Dipteronia</taxon>
    </lineage>
</organism>
<sequence>MDEIFTNLRKHFPSLPQNALKNIYKARSERLRLLMINNIPVEIRWLIEAK</sequence>
<dbReference type="Proteomes" id="UP001280121">
    <property type="component" value="Unassembled WGS sequence"/>
</dbReference>
<evidence type="ECO:0000313" key="2">
    <source>
        <dbReference type="Proteomes" id="UP001280121"/>
    </source>
</evidence>
<comment type="caution">
    <text evidence="1">The sequence shown here is derived from an EMBL/GenBank/DDBJ whole genome shotgun (WGS) entry which is preliminary data.</text>
</comment>
<dbReference type="AlphaFoldDB" id="A0AAD9U308"/>
<keyword evidence="2" id="KW-1185">Reference proteome</keyword>
<name>A0AAD9U308_9ROSI</name>
<proteinExistence type="predicted"/>
<protein>
    <submittedName>
        <fullName evidence="1">Uncharacterized protein</fullName>
    </submittedName>
</protein>
<accession>A0AAD9U308</accession>
<gene>
    <name evidence="1" type="ORF">Ddye_021887</name>
</gene>
<reference evidence="1" key="1">
    <citation type="journal article" date="2023" name="Plant J.">
        <title>Genome sequences and population genomics provide insights into the demographic history, inbreeding, and mutation load of two 'living fossil' tree species of Dipteronia.</title>
        <authorList>
            <person name="Feng Y."/>
            <person name="Comes H.P."/>
            <person name="Chen J."/>
            <person name="Zhu S."/>
            <person name="Lu R."/>
            <person name="Zhang X."/>
            <person name="Li P."/>
            <person name="Qiu J."/>
            <person name="Olsen K.M."/>
            <person name="Qiu Y."/>
        </authorList>
    </citation>
    <scope>NUCLEOTIDE SEQUENCE</scope>
    <source>
        <strain evidence="1">KIB01</strain>
    </source>
</reference>
<feature type="non-terminal residue" evidence="1">
    <location>
        <position position="50"/>
    </location>
</feature>
<dbReference type="EMBL" id="JANJYI010000006">
    <property type="protein sequence ID" value="KAK2646692.1"/>
    <property type="molecule type" value="Genomic_DNA"/>
</dbReference>
<evidence type="ECO:0000313" key="1">
    <source>
        <dbReference type="EMBL" id="KAK2646692.1"/>
    </source>
</evidence>